<dbReference type="eggNOG" id="COG3576">
    <property type="taxonomic scope" value="Bacteria"/>
</dbReference>
<dbReference type="SUPFAM" id="SSF50475">
    <property type="entry name" value="FMN-binding split barrel"/>
    <property type="match status" value="1"/>
</dbReference>
<dbReference type="PANTHER" id="PTHR42815">
    <property type="entry name" value="FAD-BINDING, PUTATIVE (AFU_ORTHOLOGUE AFUA_6G07600)-RELATED"/>
    <property type="match status" value="1"/>
</dbReference>
<dbReference type="PANTHER" id="PTHR42815:SF2">
    <property type="entry name" value="FAD-BINDING, PUTATIVE (AFU_ORTHOLOGUE AFUA_6G07600)-RELATED"/>
    <property type="match status" value="1"/>
</dbReference>
<dbReference type="HOGENOM" id="CLU_054513_0_0_5"/>
<organism evidence="2 3">
    <name type="scientific">Roseobacter denitrificans (strain ATCC 33942 / OCh 114)</name>
    <name type="common">Erythrobacter sp. (strain OCh 114)</name>
    <name type="synonym">Roseobacter denitrificans</name>
    <dbReference type="NCBI Taxonomy" id="375451"/>
    <lineage>
        <taxon>Bacteria</taxon>
        <taxon>Pseudomonadati</taxon>
        <taxon>Pseudomonadota</taxon>
        <taxon>Alphaproteobacteria</taxon>
        <taxon>Rhodobacterales</taxon>
        <taxon>Roseobacteraceae</taxon>
        <taxon>Roseobacter</taxon>
    </lineage>
</organism>
<name>Q166N5_ROSDO</name>
<evidence type="ECO:0000313" key="2">
    <source>
        <dbReference type="EMBL" id="ABG32058.1"/>
    </source>
</evidence>
<protein>
    <submittedName>
        <fullName evidence="2">Pyridoxamine 5'-phosphate oxidase family protein, putative</fullName>
    </submittedName>
</protein>
<evidence type="ECO:0000313" key="3">
    <source>
        <dbReference type="Proteomes" id="UP000007029"/>
    </source>
</evidence>
<gene>
    <name evidence="2" type="ordered locus">RD1_2498</name>
</gene>
<dbReference type="KEGG" id="rde:RD1_2498"/>
<dbReference type="Gene3D" id="2.30.110.10">
    <property type="entry name" value="Electron Transport, Fmn-binding Protein, Chain A"/>
    <property type="match status" value="1"/>
</dbReference>
<sequence>MFHPGELAIQDATGVRDIAGANSKMIRSTIPDHIIPFVTSQSYCVVGGVSAMGDVWAEFVVGAAGFATVGSAGASLSISLGAGGLRERQLDLGIGNHLGLLFIDLSTRKRLRVNGRIAAMSGQNLTLSVDQSFPNCPKYIQARRFRAGGASSDPQCIESGATLPDHVANWITNADTFFVASTATDGAADVSHRGGQPGFVQAQGQTLFIPDYHGNSMFSTLGNFLLNPRAGLLFVDFEANRTLQLTGVVDLQLAAKDAKTASADTGRWWKFRARRYVISSIGSSVSAEFISASPFNPSLAGNPMKSVSATRQDVG</sequence>
<dbReference type="InterPro" id="IPR011576">
    <property type="entry name" value="Pyridox_Oxase_N"/>
</dbReference>
<proteinExistence type="predicted"/>
<dbReference type="Pfam" id="PF01243">
    <property type="entry name" value="PNPOx_N"/>
    <property type="match status" value="1"/>
</dbReference>
<feature type="domain" description="Pyridoxamine 5'-phosphate oxidase N-terminal" evidence="1">
    <location>
        <begin position="163"/>
        <end position="252"/>
    </location>
</feature>
<dbReference type="Proteomes" id="UP000007029">
    <property type="component" value="Chromosome"/>
</dbReference>
<dbReference type="EMBL" id="CP000362">
    <property type="protein sequence ID" value="ABG32058.1"/>
    <property type="molecule type" value="Genomic_DNA"/>
</dbReference>
<keyword evidence="3" id="KW-1185">Reference proteome</keyword>
<reference evidence="2 3" key="1">
    <citation type="journal article" date="2007" name="J. Bacteriol.">
        <title>The complete genome sequence of Roseobacter denitrificans reveals a mixotrophic rather than photosynthetic metabolism.</title>
        <authorList>
            <person name="Swingley W.D."/>
            <person name="Sadekar S."/>
            <person name="Mastrian S.D."/>
            <person name="Matthies H.J."/>
            <person name="Hao J."/>
            <person name="Ramos H."/>
            <person name="Acharya C.R."/>
            <person name="Conrad A.L."/>
            <person name="Taylor H.L."/>
            <person name="Dejesa L.C."/>
            <person name="Shah M.K."/>
            <person name="O'huallachain M.E."/>
            <person name="Lince M.T."/>
            <person name="Blankenship R.E."/>
            <person name="Beatty J.T."/>
            <person name="Touchman J.W."/>
        </authorList>
    </citation>
    <scope>NUCLEOTIDE SEQUENCE [LARGE SCALE GENOMIC DNA]</scope>
    <source>
        <strain evidence="3">ATCC 33942 / OCh 114</strain>
    </source>
</reference>
<evidence type="ECO:0000259" key="1">
    <source>
        <dbReference type="Pfam" id="PF01243"/>
    </source>
</evidence>
<dbReference type="InterPro" id="IPR012349">
    <property type="entry name" value="Split_barrel_FMN-bd"/>
</dbReference>
<accession>Q166N5</accession>
<dbReference type="AlphaFoldDB" id="Q166N5"/>
<dbReference type="STRING" id="375451.RD1_2498"/>